<dbReference type="InterPro" id="IPR006657">
    <property type="entry name" value="MoPterin_dinucl-bd_dom"/>
</dbReference>
<dbReference type="SUPFAM" id="SSF53706">
    <property type="entry name" value="Formate dehydrogenase/DMSO reductase, domains 1-3"/>
    <property type="match status" value="1"/>
</dbReference>
<name>A0A7G9Z595_9EURY</name>
<dbReference type="PANTHER" id="PTHR43105">
    <property type="entry name" value="RESPIRATORY NITRATE REDUCTASE"/>
    <property type="match status" value="1"/>
</dbReference>
<dbReference type="NCBIfam" id="TIGR01591">
    <property type="entry name" value="Fdh-alpha"/>
    <property type="match status" value="1"/>
</dbReference>
<dbReference type="GO" id="GO:0022904">
    <property type="term" value="P:respiratory electron transport chain"/>
    <property type="evidence" value="ECO:0007669"/>
    <property type="project" value="TreeGrafter"/>
</dbReference>
<dbReference type="Pfam" id="PF00384">
    <property type="entry name" value="Molybdopterin"/>
    <property type="match status" value="1"/>
</dbReference>
<evidence type="ECO:0000256" key="5">
    <source>
        <dbReference type="ARBA" id="ARBA00023004"/>
    </source>
</evidence>
<dbReference type="EC" id="1.17.1.9" evidence="8"/>
<protein>
    <submittedName>
        <fullName evidence="8">Formate dehydrogenase subunit alpha</fullName>
        <ecNumber evidence="8">1.17.1.9</ecNumber>
    </submittedName>
</protein>
<accession>A0A7G9Z595</accession>
<keyword evidence="3" id="KW-0479">Metal-binding</keyword>
<dbReference type="GO" id="GO:0008863">
    <property type="term" value="F:formate dehydrogenase (NAD+) activity"/>
    <property type="evidence" value="ECO:0007669"/>
    <property type="project" value="UniProtKB-EC"/>
</dbReference>
<dbReference type="Pfam" id="PF01568">
    <property type="entry name" value="Molydop_binding"/>
    <property type="match status" value="1"/>
</dbReference>
<dbReference type="FunFam" id="2.20.25.90:FF:000006">
    <property type="entry name" value="Formate dehydrogenase alpha subunit"/>
    <property type="match status" value="1"/>
</dbReference>
<evidence type="ECO:0000313" key="8">
    <source>
        <dbReference type="EMBL" id="QNO55429.1"/>
    </source>
</evidence>
<dbReference type="InterPro" id="IPR041924">
    <property type="entry name" value="Formate_Dh-H_N"/>
</dbReference>
<dbReference type="PROSITE" id="PS51669">
    <property type="entry name" value="4FE4S_MOW_BIS_MGD"/>
    <property type="match status" value="1"/>
</dbReference>
<evidence type="ECO:0000256" key="6">
    <source>
        <dbReference type="ARBA" id="ARBA00023014"/>
    </source>
</evidence>
<dbReference type="InterPro" id="IPR050123">
    <property type="entry name" value="Prok_molybdopt-oxidoreductase"/>
</dbReference>
<dbReference type="Pfam" id="PF04879">
    <property type="entry name" value="Molybdop_Fe4S4"/>
    <property type="match status" value="1"/>
</dbReference>
<dbReference type="GO" id="GO:0016020">
    <property type="term" value="C:membrane"/>
    <property type="evidence" value="ECO:0007669"/>
    <property type="project" value="TreeGrafter"/>
</dbReference>
<dbReference type="InterPro" id="IPR006478">
    <property type="entry name" value="Formate_DH_asu"/>
</dbReference>
<dbReference type="GO" id="GO:0046872">
    <property type="term" value="F:metal ion binding"/>
    <property type="evidence" value="ECO:0007669"/>
    <property type="project" value="UniProtKB-KW"/>
</dbReference>
<dbReference type="PROSITE" id="PS00551">
    <property type="entry name" value="MOLYBDOPTERIN_PROK_1"/>
    <property type="match status" value="1"/>
</dbReference>
<dbReference type="SMART" id="SM00926">
    <property type="entry name" value="Molybdop_Fe4S4"/>
    <property type="match status" value="1"/>
</dbReference>
<sequence length="678" mass="74335">MTELEYVPTICPYCGTGCGIYLVVKDGVIEGVEPWEEHPVNEGKNCPKGRNAYEFIYGDGRLEKPLIKENGSFREATWDEALGLIADKLKGADPGSVGFINSGRTTNEDLYVLQKFARCVMKTNNMDNSSRFCHSTTVPGLLSTVGAGVMETSTISIEKADCIVLAGVNIHETYPLIGRRVKRAKERGAKVIVIDPRETVTARIYADIFLQLNPATDIALLNGLIKVIVDEGLEDKEFIESKTSGFEELSSYISKLDMSELEEISGIPRDLMKEAAEAYAKAERGCIIFNAGIAQHAQGVGNIQSLANLTMLTGNQGRPGTGVNPLRGHINGEGFGDMGTVPVFYPGFVPVNEEAAKKFGDLWSVGDLPADLGIGYMDMVEKCSILYIMGANPMMSAPDITRVKGLLENKDLVVVQDLFMTETAELADIVLPAQTWAEEEGTVTGTDRRVQFMNKAVEAQGEAKPDWMPFCELAKLMSYEDKFTFGSAEDIFEEIRKVIPTYTGISYERLKKAGGIQWPCPSEDHPGTDTMFADGKFKTPDGLGHFQVVEHKPPAEPVDKEYPFALCTGRILFHYHTGVMTRKTERLNFEVSEAVVEINPEDAKEEGIEDGAVVVVKSRRGELRPVAKVTDGMPKGMLFMPWHFAECAGNVLTGPSAGPPSKMPEYKYVAVEIEKGGE</sequence>
<dbReference type="InterPro" id="IPR006655">
    <property type="entry name" value="Mopterin_OxRdtase_prok_CS"/>
</dbReference>
<dbReference type="InterPro" id="IPR006963">
    <property type="entry name" value="Mopterin_OxRdtase_4Fe-4S_dom"/>
</dbReference>
<dbReference type="Gene3D" id="2.40.40.20">
    <property type="match status" value="1"/>
</dbReference>
<dbReference type="Gene3D" id="3.40.50.740">
    <property type="match status" value="1"/>
</dbReference>
<evidence type="ECO:0000256" key="1">
    <source>
        <dbReference type="ARBA" id="ARBA00010312"/>
    </source>
</evidence>
<dbReference type="PANTHER" id="PTHR43105:SF14">
    <property type="entry name" value="FORMATE DEHYDROGENASE H"/>
    <property type="match status" value="1"/>
</dbReference>
<reference evidence="8" key="1">
    <citation type="submission" date="2020-06" db="EMBL/GenBank/DDBJ databases">
        <title>Unique genomic features of the anaerobic methanotrophic archaea.</title>
        <authorList>
            <person name="Chadwick G.L."/>
            <person name="Skennerton C.T."/>
            <person name="Laso-Perez R."/>
            <person name="Leu A.O."/>
            <person name="Speth D.R."/>
            <person name="Yu H."/>
            <person name="Morgan-Lang C."/>
            <person name="Hatzenpichler R."/>
            <person name="Goudeau D."/>
            <person name="Malmstrom R."/>
            <person name="Brazelton W.J."/>
            <person name="Woyke T."/>
            <person name="Hallam S.J."/>
            <person name="Tyson G.W."/>
            <person name="Wegener G."/>
            <person name="Boetius A."/>
            <person name="Orphan V."/>
        </authorList>
    </citation>
    <scope>NUCLEOTIDE SEQUENCE</scope>
</reference>
<keyword evidence="5" id="KW-0408">Iron</keyword>
<evidence type="ECO:0000256" key="2">
    <source>
        <dbReference type="ARBA" id="ARBA00022485"/>
    </source>
</evidence>
<feature type="domain" description="4Fe-4S Mo/W bis-MGD-type" evidence="7">
    <location>
        <begin position="4"/>
        <end position="60"/>
    </location>
</feature>
<comment type="similarity">
    <text evidence="1">Belongs to the prokaryotic molybdopterin-containing oxidoreductase family.</text>
</comment>
<dbReference type="Gene3D" id="2.20.25.90">
    <property type="entry name" value="ADC-like domains"/>
    <property type="match status" value="1"/>
</dbReference>
<evidence type="ECO:0000256" key="4">
    <source>
        <dbReference type="ARBA" id="ARBA00023002"/>
    </source>
</evidence>
<dbReference type="GO" id="GO:0015942">
    <property type="term" value="P:formate metabolic process"/>
    <property type="evidence" value="ECO:0007669"/>
    <property type="project" value="InterPro"/>
</dbReference>
<gene>
    <name evidence="8" type="primary">fdhA</name>
    <name evidence="8" type="ORF">OLPFPJCK_00015</name>
</gene>
<dbReference type="InterPro" id="IPR006656">
    <property type="entry name" value="Mopterin_OxRdtase"/>
</dbReference>
<evidence type="ECO:0000259" key="7">
    <source>
        <dbReference type="PROSITE" id="PS51669"/>
    </source>
</evidence>
<dbReference type="GO" id="GO:0003954">
    <property type="term" value="F:NADH dehydrogenase activity"/>
    <property type="evidence" value="ECO:0007669"/>
    <property type="project" value="TreeGrafter"/>
</dbReference>
<proteinExistence type="inferred from homology"/>
<dbReference type="PROSITE" id="PS00932">
    <property type="entry name" value="MOLYBDOPTERIN_PROK_3"/>
    <property type="match status" value="1"/>
</dbReference>
<dbReference type="InterPro" id="IPR027467">
    <property type="entry name" value="MopterinOxRdtase_cofactor_BS"/>
</dbReference>
<dbReference type="SUPFAM" id="SSF50692">
    <property type="entry name" value="ADC-like"/>
    <property type="match status" value="1"/>
</dbReference>
<evidence type="ECO:0000256" key="3">
    <source>
        <dbReference type="ARBA" id="ARBA00022723"/>
    </source>
</evidence>
<dbReference type="GO" id="GO:0043546">
    <property type="term" value="F:molybdopterin cofactor binding"/>
    <property type="evidence" value="ECO:0007669"/>
    <property type="project" value="InterPro"/>
</dbReference>
<organism evidence="8">
    <name type="scientific">Candidatus Methanophaga sp. ANME-1 ERB7</name>
    <dbReference type="NCBI Taxonomy" id="2759913"/>
    <lineage>
        <taxon>Archaea</taxon>
        <taxon>Methanobacteriati</taxon>
        <taxon>Methanobacteriota</taxon>
        <taxon>Stenosarchaea group</taxon>
        <taxon>Methanomicrobia</taxon>
        <taxon>Candidatus Methanophagales</taxon>
        <taxon>Candidatus Methanophagaceae</taxon>
        <taxon>Candidatus Methanophaga</taxon>
    </lineage>
</organism>
<dbReference type="Gene3D" id="3.40.228.10">
    <property type="entry name" value="Dimethylsulfoxide Reductase, domain 2"/>
    <property type="match status" value="1"/>
</dbReference>
<keyword evidence="6" id="KW-0411">Iron-sulfur</keyword>
<dbReference type="AlphaFoldDB" id="A0A7G9Z595"/>
<dbReference type="EMBL" id="MT631614">
    <property type="protein sequence ID" value="QNO55429.1"/>
    <property type="molecule type" value="Genomic_DNA"/>
</dbReference>
<dbReference type="CDD" id="cd02753">
    <property type="entry name" value="MopB_Formate-Dh-H"/>
    <property type="match status" value="1"/>
</dbReference>
<dbReference type="GO" id="GO:0051539">
    <property type="term" value="F:4 iron, 4 sulfur cluster binding"/>
    <property type="evidence" value="ECO:0007669"/>
    <property type="project" value="UniProtKB-KW"/>
</dbReference>
<keyword evidence="4 8" id="KW-0560">Oxidoreductase</keyword>
<keyword evidence="2" id="KW-0004">4Fe-4S</keyword>
<dbReference type="InterPro" id="IPR009010">
    <property type="entry name" value="Asp_de-COase-like_dom_sf"/>
</dbReference>